<name>A0A7J5AFF0_9FLAO</name>
<comment type="caution">
    <text evidence="2">The sequence shown here is derived from an EMBL/GenBank/DDBJ whole genome shotgun (WGS) entry which is preliminary data.</text>
</comment>
<dbReference type="Proteomes" id="UP000490922">
    <property type="component" value="Unassembled WGS sequence"/>
</dbReference>
<dbReference type="OrthoDB" id="9794557at2"/>
<sequence>MRKFIIYVILSIFLGIAAYISFAYYATYSEGVRAGELIKLSHKGIIFKTWEGEISRGITGSHIFTFSVLDSDQKVIDDLNELQGQYVKVTYKERYKTFPWWGESKHFVVKVEKENSPFNIK</sequence>
<accession>A0A7J5AFF0</accession>
<evidence type="ECO:0000313" key="2">
    <source>
        <dbReference type="EMBL" id="KAB1156280.1"/>
    </source>
</evidence>
<protein>
    <submittedName>
        <fullName evidence="2">6-phosphogluconate dehydrogenase</fullName>
    </submittedName>
</protein>
<reference evidence="2 3" key="1">
    <citation type="submission" date="2019-09" db="EMBL/GenBank/DDBJ databases">
        <title>Flavobacterium sp. nov., isolated from glacier ice.</title>
        <authorList>
            <person name="Liu Q."/>
        </authorList>
    </citation>
    <scope>NUCLEOTIDE SEQUENCE [LARGE SCALE GENOMIC DNA]</scope>
    <source>
        <strain evidence="2 3">NBRC 112527</strain>
    </source>
</reference>
<proteinExistence type="predicted"/>
<feature type="transmembrane region" description="Helical" evidence="1">
    <location>
        <begin position="6"/>
        <end position="26"/>
    </location>
</feature>
<keyword evidence="1" id="KW-0472">Membrane</keyword>
<keyword evidence="3" id="KW-1185">Reference proteome</keyword>
<keyword evidence="1" id="KW-1133">Transmembrane helix</keyword>
<keyword evidence="1" id="KW-0812">Transmembrane</keyword>
<organism evidence="2 3">
    <name type="scientific">Flavobacterium luteum</name>
    <dbReference type="NCBI Taxonomy" id="2026654"/>
    <lineage>
        <taxon>Bacteria</taxon>
        <taxon>Pseudomonadati</taxon>
        <taxon>Bacteroidota</taxon>
        <taxon>Flavobacteriia</taxon>
        <taxon>Flavobacteriales</taxon>
        <taxon>Flavobacteriaceae</taxon>
        <taxon>Flavobacterium</taxon>
    </lineage>
</organism>
<evidence type="ECO:0000256" key="1">
    <source>
        <dbReference type="SAM" id="Phobius"/>
    </source>
</evidence>
<evidence type="ECO:0000313" key="3">
    <source>
        <dbReference type="Proteomes" id="UP000490922"/>
    </source>
</evidence>
<dbReference type="RefSeq" id="WP_151107432.1">
    <property type="nucleotide sequence ID" value="NZ_WAEM01000003.1"/>
</dbReference>
<gene>
    <name evidence="2" type="ORF">F6464_08800</name>
</gene>
<dbReference type="AlphaFoldDB" id="A0A7J5AFF0"/>
<dbReference type="EMBL" id="WAEM01000003">
    <property type="protein sequence ID" value="KAB1156280.1"/>
    <property type="molecule type" value="Genomic_DNA"/>
</dbReference>